<reference evidence="1" key="1">
    <citation type="submission" date="2020-03" db="EMBL/GenBank/DDBJ databases">
        <title>The deep terrestrial virosphere.</title>
        <authorList>
            <person name="Holmfeldt K."/>
            <person name="Nilsson E."/>
            <person name="Simone D."/>
            <person name="Lopez-Fernandez M."/>
            <person name="Wu X."/>
            <person name="de Brujin I."/>
            <person name="Lundin D."/>
            <person name="Andersson A."/>
            <person name="Bertilsson S."/>
            <person name="Dopson M."/>
        </authorList>
    </citation>
    <scope>NUCLEOTIDE SEQUENCE</scope>
    <source>
        <strain evidence="1">MM415B05929</strain>
    </source>
</reference>
<dbReference type="AlphaFoldDB" id="A0A6M3LYN2"/>
<protein>
    <submittedName>
        <fullName evidence="1">Uncharacterized protein</fullName>
    </submittedName>
</protein>
<dbReference type="EMBL" id="MT143527">
    <property type="protein sequence ID" value="QJA97805.1"/>
    <property type="molecule type" value="Genomic_DNA"/>
</dbReference>
<organism evidence="1">
    <name type="scientific">viral metagenome</name>
    <dbReference type="NCBI Taxonomy" id="1070528"/>
    <lineage>
        <taxon>unclassified sequences</taxon>
        <taxon>metagenomes</taxon>
        <taxon>organismal metagenomes</taxon>
    </lineage>
</organism>
<proteinExistence type="predicted"/>
<evidence type="ECO:0000313" key="1">
    <source>
        <dbReference type="EMBL" id="QJA97805.1"/>
    </source>
</evidence>
<accession>A0A6M3LYN2</accession>
<sequence length="93" mass="10875">MTSDKKLPSCIYLTRNTRDALNNNAVFTKKDLTFLFCDQGDKESDKLEMRLSSDIVTWLKLYGYLFQSSDCRWRKTEKLNELLAEGVEEIQTI</sequence>
<gene>
    <name evidence="1" type="ORF">MM415B05929_0002</name>
</gene>
<name>A0A6M3LYN2_9ZZZZ</name>